<evidence type="ECO:0000313" key="10">
    <source>
        <dbReference type="Proteomes" id="UP000054359"/>
    </source>
</evidence>
<evidence type="ECO:0000313" key="9">
    <source>
        <dbReference type="EMBL" id="KFM77828.1"/>
    </source>
</evidence>
<dbReference type="InterPro" id="IPR013087">
    <property type="entry name" value="Znf_C2H2_type"/>
</dbReference>
<proteinExistence type="predicted"/>
<keyword evidence="6" id="KW-0539">Nucleus</keyword>
<evidence type="ECO:0000256" key="7">
    <source>
        <dbReference type="PROSITE-ProRule" id="PRU00042"/>
    </source>
</evidence>
<protein>
    <submittedName>
        <fullName evidence="9">Zinc finger and BTB domain-containing protein 8B</fullName>
    </submittedName>
</protein>
<dbReference type="InterPro" id="IPR050457">
    <property type="entry name" value="ZnFinger_BTB_dom_contain"/>
</dbReference>
<dbReference type="SMART" id="SM00355">
    <property type="entry name" value="ZnF_C2H2"/>
    <property type="match status" value="2"/>
</dbReference>
<dbReference type="InterPro" id="IPR036236">
    <property type="entry name" value="Znf_C2H2_sf"/>
</dbReference>
<keyword evidence="10" id="KW-1185">Reference proteome</keyword>
<evidence type="ECO:0000256" key="2">
    <source>
        <dbReference type="ARBA" id="ARBA00022723"/>
    </source>
</evidence>
<evidence type="ECO:0000259" key="8">
    <source>
        <dbReference type="PROSITE" id="PS50157"/>
    </source>
</evidence>
<keyword evidence="3" id="KW-0677">Repeat</keyword>
<keyword evidence="5" id="KW-0862">Zinc</keyword>
<dbReference type="FunFam" id="3.30.160.60:FF:000624">
    <property type="entry name" value="zinc finger protein 697"/>
    <property type="match status" value="1"/>
</dbReference>
<evidence type="ECO:0000256" key="6">
    <source>
        <dbReference type="ARBA" id="ARBA00023242"/>
    </source>
</evidence>
<dbReference type="Gene3D" id="3.30.160.60">
    <property type="entry name" value="Classic Zinc Finger"/>
    <property type="match status" value="2"/>
</dbReference>
<feature type="non-terminal residue" evidence="9">
    <location>
        <position position="75"/>
    </location>
</feature>
<sequence length="75" mass="8976">MCQAFFRTEKLSVGINLYHCLFCKYTSRYLTNVRRHVLIHTGQKPYQCEICGLKFRQKEHLKGHVFMKHNVKFGL</sequence>
<evidence type="ECO:0000256" key="5">
    <source>
        <dbReference type="ARBA" id="ARBA00022833"/>
    </source>
</evidence>
<evidence type="ECO:0000256" key="4">
    <source>
        <dbReference type="ARBA" id="ARBA00022771"/>
    </source>
</evidence>
<evidence type="ECO:0000256" key="3">
    <source>
        <dbReference type="ARBA" id="ARBA00022737"/>
    </source>
</evidence>
<evidence type="ECO:0000256" key="1">
    <source>
        <dbReference type="ARBA" id="ARBA00004123"/>
    </source>
</evidence>
<keyword evidence="4 7" id="KW-0863">Zinc-finger</keyword>
<organism evidence="9 10">
    <name type="scientific">Stegodyphus mimosarum</name>
    <name type="common">African social velvet spider</name>
    <dbReference type="NCBI Taxonomy" id="407821"/>
    <lineage>
        <taxon>Eukaryota</taxon>
        <taxon>Metazoa</taxon>
        <taxon>Ecdysozoa</taxon>
        <taxon>Arthropoda</taxon>
        <taxon>Chelicerata</taxon>
        <taxon>Arachnida</taxon>
        <taxon>Araneae</taxon>
        <taxon>Araneomorphae</taxon>
        <taxon>Entelegynae</taxon>
        <taxon>Eresoidea</taxon>
        <taxon>Eresidae</taxon>
        <taxon>Stegodyphus</taxon>
    </lineage>
</organism>
<dbReference type="SUPFAM" id="SSF57667">
    <property type="entry name" value="beta-beta-alpha zinc fingers"/>
    <property type="match status" value="1"/>
</dbReference>
<dbReference type="PANTHER" id="PTHR46105">
    <property type="entry name" value="AGAP004733-PA"/>
    <property type="match status" value="1"/>
</dbReference>
<comment type="subcellular location">
    <subcellularLocation>
        <location evidence="1">Nucleus</location>
    </subcellularLocation>
</comment>
<dbReference type="Proteomes" id="UP000054359">
    <property type="component" value="Unassembled WGS sequence"/>
</dbReference>
<name>A0A087UKD9_STEMI</name>
<accession>A0A087UKD9</accession>
<dbReference type="GO" id="GO:0008270">
    <property type="term" value="F:zinc ion binding"/>
    <property type="evidence" value="ECO:0007669"/>
    <property type="project" value="UniProtKB-KW"/>
</dbReference>
<dbReference type="PROSITE" id="PS50157">
    <property type="entry name" value="ZINC_FINGER_C2H2_2"/>
    <property type="match status" value="2"/>
</dbReference>
<dbReference type="PANTHER" id="PTHR46105:SF25">
    <property type="entry name" value="ZGC:110075 PROTEIN"/>
    <property type="match status" value="1"/>
</dbReference>
<dbReference type="GO" id="GO:0000978">
    <property type="term" value="F:RNA polymerase II cis-regulatory region sequence-specific DNA binding"/>
    <property type="evidence" value="ECO:0007669"/>
    <property type="project" value="TreeGrafter"/>
</dbReference>
<dbReference type="STRING" id="407821.A0A087UKD9"/>
<dbReference type="AlphaFoldDB" id="A0A087UKD9"/>
<dbReference type="EMBL" id="KK120232">
    <property type="protein sequence ID" value="KFM77828.1"/>
    <property type="molecule type" value="Genomic_DNA"/>
</dbReference>
<feature type="domain" description="C2H2-type" evidence="8">
    <location>
        <begin position="46"/>
        <end position="69"/>
    </location>
</feature>
<dbReference type="GO" id="GO:0000981">
    <property type="term" value="F:DNA-binding transcription factor activity, RNA polymerase II-specific"/>
    <property type="evidence" value="ECO:0007669"/>
    <property type="project" value="TreeGrafter"/>
</dbReference>
<feature type="domain" description="C2H2-type" evidence="8">
    <location>
        <begin position="18"/>
        <end position="45"/>
    </location>
</feature>
<gene>
    <name evidence="9" type="ORF">X975_18808</name>
</gene>
<dbReference type="PROSITE" id="PS00028">
    <property type="entry name" value="ZINC_FINGER_C2H2_1"/>
    <property type="match status" value="1"/>
</dbReference>
<keyword evidence="2" id="KW-0479">Metal-binding</keyword>
<reference evidence="9 10" key="1">
    <citation type="submission" date="2013-11" db="EMBL/GenBank/DDBJ databases">
        <title>Genome sequencing of Stegodyphus mimosarum.</title>
        <authorList>
            <person name="Bechsgaard J."/>
        </authorList>
    </citation>
    <scope>NUCLEOTIDE SEQUENCE [LARGE SCALE GENOMIC DNA]</scope>
</reference>
<dbReference type="OrthoDB" id="6429583at2759"/>